<feature type="non-terminal residue" evidence="5">
    <location>
        <position position="103"/>
    </location>
</feature>
<dbReference type="InterPro" id="IPR015424">
    <property type="entry name" value="PyrdxlP-dep_Trfase"/>
</dbReference>
<feature type="non-terminal residue" evidence="5">
    <location>
        <position position="1"/>
    </location>
</feature>
<comment type="pathway">
    <text evidence="4">Amino-acid biosynthesis.</text>
</comment>
<evidence type="ECO:0000256" key="2">
    <source>
        <dbReference type="ARBA" id="ARBA00022679"/>
    </source>
</evidence>
<keyword evidence="5" id="KW-0032">Aminotransferase</keyword>
<dbReference type="GO" id="GO:0006564">
    <property type="term" value="P:L-serine biosynthetic process"/>
    <property type="evidence" value="ECO:0007669"/>
    <property type="project" value="InterPro"/>
</dbReference>
<organism evidence="5 6">
    <name type="scientific">Salmonella enterica subsp. enterica serovar Poona</name>
    <dbReference type="NCBI Taxonomy" id="436295"/>
    <lineage>
        <taxon>Bacteria</taxon>
        <taxon>Pseudomonadati</taxon>
        <taxon>Pseudomonadota</taxon>
        <taxon>Gammaproteobacteria</taxon>
        <taxon>Enterobacterales</taxon>
        <taxon>Enterobacteriaceae</taxon>
        <taxon>Salmonella</taxon>
    </lineage>
</organism>
<protein>
    <submittedName>
        <fullName evidence="5">Phosphoserine transaminase</fullName>
        <ecNumber evidence="5">2.6.1.52</ecNumber>
    </submittedName>
</protein>
<comment type="caution">
    <text evidence="5">The sequence shown here is derived from an EMBL/GenBank/DDBJ whole genome shotgun (WGS) entry which is preliminary data.</text>
</comment>
<dbReference type="GO" id="GO:0030170">
    <property type="term" value="F:pyridoxal phosphate binding"/>
    <property type="evidence" value="ECO:0007669"/>
    <property type="project" value="TreeGrafter"/>
</dbReference>
<evidence type="ECO:0000256" key="1">
    <source>
        <dbReference type="ARBA" id="ARBA00001933"/>
    </source>
</evidence>
<dbReference type="GO" id="GO:0004648">
    <property type="term" value="F:O-phospho-L-serine:2-oxoglutarate aminotransferase activity"/>
    <property type="evidence" value="ECO:0007669"/>
    <property type="project" value="UniProtKB-EC"/>
</dbReference>
<dbReference type="Gene3D" id="3.40.640.10">
    <property type="entry name" value="Type I PLP-dependent aspartate aminotransferase-like (Major domain)"/>
    <property type="match status" value="1"/>
</dbReference>
<accession>A0A4Z0PWP1</accession>
<name>A0A4Z0PWP1_SALET</name>
<dbReference type="InterPro" id="IPR015421">
    <property type="entry name" value="PyrdxlP-dep_Trfase_major"/>
</dbReference>
<reference evidence="5 6" key="1">
    <citation type="submission" date="2018-03" db="EMBL/GenBank/DDBJ databases">
        <title>Non-Typhoidal Salmonella genome sequencing and assembly.</title>
        <authorList>
            <person name="Matchawe C."/>
        </authorList>
    </citation>
    <scope>NUCLEOTIDE SEQUENCE [LARGE SCALE GENOMIC DNA]</scope>
    <source>
        <strain evidence="5 6">22sa</strain>
    </source>
</reference>
<keyword evidence="3" id="KW-0663">Pyridoxal phosphate</keyword>
<dbReference type="AlphaFoldDB" id="A0A4Z0PWP1"/>
<dbReference type="PANTHER" id="PTHR43247:SF1">
    <property type="entry name" value="PHOSPHOSERINE AMINOTRANSFERASE"/>
    <property type="match status" value="1"/>
</dbReference>
<dbReference type="EMBL" id="PYKI01000433">
    <property type="protein sequence ID" value="TGE20832.1"/>
    <property type="molecule type" value="Genomic_DNA"/>
</dbReference>
<dbReference type="Proteomes" id="UP000298196">
    <property type="component" value="Unassembled WGS sequence"/>
</dbReference>
<dbReference type="SUPFAM" id="SSF53383">
    <property type="entry name" value="PLP-dependent transferases"/>
    <property type="match status" value="1"/>
</dbReference>
<gene>
    <name evidence="5" type="ORF">C9F07_03335</name>
</gene>
<evidence type="ECO:0000313" key="5">
    <source>
        <dbReference type="EMBL" id="TGE20832.1"/>
    </source>
</evidence>
<dbReference type="GO" id="GO:0005737">
    <property type="term" value="C:cytoplasm"/>
    <property type="evidence" value="ECO:0007669"/>
    <property type="project" value="TreeGrafter"/>
</dbReference>
<evidence type="ECO:0000256" key="4">
    <source>
        <dbReference type="ARBA" id="ARBA00029440"/>
    </source>
</evidence>
<proteinExistence type="predicted"/>
<comment type="cofactor">
    <cofactor evidence="1">
        <name>pyridoxal 5'-phosphate</name>
        <dbReference type="ChEBI" id="CHEBI:597326"/>
    </cofactor>
</comment>
<evidence type="ECO:0000256" key="3">
    <source>
        <dbReference type="ARBA" id="ARBA00022898"/>
    </source>
</evidence>
<dbReference type="EC" id="2.6.1.52" evidence="5"/>
<keyword evidence="2 5" id="KW-0808">Transferase</keyword>
<evidence type="ECO:0000313" key="6">
    <source>
        <dbReference type="Proteomes" id="UP000298196"/>
    </source>
</evidence>
<sequence length="103" mass="11566">EPASRPRLHSPANYTALFRHRGGRGQFARAPRNLLGDKTTADYVDAGYWAASAIKEAKKYCAPQIIDAKNTVDGKRAVKPMRDWQLYEYPAKILKYPNETNAG</sequence>
<dbReference type="InterPro" id="IPR022278">
    <property type="entry name" value="Pser_aminoTfrase"/>
</dbReference>
<dbReference type="PANTHER" id="PTHR43247">
    <property type="entry name" value="PHOSPHOSERINE AMINOTRANSFERASE"/>
    <property type="match status" value="1"/>
</dbReference>
<keyword evidence="6" id="KW-1185">Reference proteome</keyword>